<evidence type="ECO:0000256" key="9">
    <source>
        <dbReference type="ARBA" id="ARBA00022989"/>
    </source>
</evidence>
<evidence type="ECO:0000256" key="1">
    <source>
        <dbReference type="ARBA" id="ARBA00001947"/>
    </source>
</evidence>
<evidence type="ECO:0000256" key="4">
    <source>
        <dbReference type="ARBA" id="ARBA00022670"/>
    </source>
</evidence>
<comment type="subcellular location">
    <subcellularLocation>
        <location evidence="2">Cell membrane</location>
        <topology evidence="2">Multi-pass membrane protein</topology>
    </subcellularLocation>
</comment>
<dbReference type="CDD" id="cd07328">
    <property type="entry name" value="M48_Ste24p_like"/>
    <property type="match status" value="1"/>
</dbReference>
<evidence type="ECO:0000259" key="13">
    <source>
        <dbReference type="Pfam" id="PF01435"/>
    </source>
</evidence>
<keyword evidence="8" id="KW-0862">Zinc</keyword>
<reference evidence="14" key="1">
    <citation type="submission" date="2022-10" db="EMBL/GenBank/DDBJ databases">
        <title>Luteolibacter sp. GHJ8, whole genome shotgun sequencing project.</title>
        <authorList>
            <person name="Zhao G."/>
            <person name="Shen L."/>
        </authorList>
    </citation>
    <scope>NUCLEOTIDE SEQUENCE</scope>
    <source>
        <strain evidence="14">GHJ8</strain>
    </source>
</reference>
<dbReference type="Pfam" id="PF01435">
    <property type="entry name" value="Peptidase_M48"/>
    <property type="match status" value="1"/>
</dbReference>
<dbReference type="EMBL" id="JAPDDR010000019">
    <property type="protein sequence ID" value="MCW1916808.1"/>
    <property type="molecule type" value="Genomic_DNA"/>
</dbReference>
<keyword evidence="4" id="KW-0645">Protease</keyword>
<dbReference type="InterPro" id="IPR050083">
    <property type="entry name" value="HtpX_protease"/>
</dbReference>
<keyword evidence="15" id="KW-1185">Reference proteome</keyword>
<name>A0ABT3GAD8_9BACT</name>
<feature type="transmembrane region" description="Helical" evidence="12">
    <location>
        <begin position="29"/>
        <end position="58"/>
    </location>
</feature>
<protein>
    <submittedName>
        <fullName evidence="14">M48 family metallopeptidase</fullName>
    </submittedName>
</protein>
<keyword evidence="6" id="KW-0479">Metal-binding</keyword>
<keyword evidence="10" id="KW-0482">Metalloprotease</keyword>
<comment type="caution">
    <text evidence="14">The sequence shown here is derived from an EMBL/GenBank/DDBJ whole genome shotgun (WGS) entry which is preliminary data.</text>
</comment>
<evidence type="ECO:0000256" key="11">
    <source>
        <dbReference type="ARBA" id="ARBA00023136"/>
    </source>
</evidence>
<evidence type="ECO:0000313" key="15">
    <source>
        <dbReference type="Proteomes" id="UP001165653"/>
    </source>
</evidence>
<keyword evidence="9 12" id="KW-1133">Transmembrane helix</keyword>
<proteinExistence type="predicted"/>
<evidence type="ECO:0000256" key="3">
    <source>
        <dbReference type="ARBA" id="ARBA00022475"/>
    </source>
</evidence>
<keyword evidence="5 12" id="KW-0812">Transmembrane</keyword>
<evidence type="ECO:0000313" key="14">
    <source>
        <dbReference type="EMBL" id="MCW1916808.1"/>
    </source>
</evidence>
<feature type="domain" description="Peptidase M48" evidence="13">
    <location>
        <begin position="104"/>
        <end position="332"/>
    </location>
</feature>
<evidence type="ECO:0000256" key="10">
    <source>
        <dbReference type="ARBA" id="ARBA00023049"/>
    </source>
</evidence>
<evidence type="ECO:0000256" key="5">
    <source>
        <dbReference type="ARBA" id="ARBA00022692"/>
    </source>
</evidence>
<accession>A0ABT3GAD8</accession>
<dbReference type="InterPro" id="IPR001915">
    <property type="entry name" value="Peptidase_M48"/>
</dbReference>
<dbReference type="RefSeq" id="WP_264516414.1">
    <property type="nucleotide sequence ID" value="NZ_JAPDDR010000019.1"/>
</dbReference>
<keyword evidence="11 12" id="KW-0472">Membrane</keyword>
<keyword evidence="3" id="KW-1003">Cell membrane</keyword>
<evidence type="ECO:0000256" key="12">
    <source>
        <dbReference type="SAM" id="Phobius"/>
    </source>
</evidence>
<organism evidence="14 15">
    <name type="scientific">Luteolibacter rhizosphaerae</name>
    <dbReference type="NCBI Taxonomy" id="2989719"/>
    <lineage>
        <taxon>Bacteria</taxon>
        <taxon>Pseudomonadati</taxon>
        <taxon>Verrucomicrobiota</taxon>
        <taxon>Verrucomicrobiia</taxon>
        <taxon>Verrucomicrobiales</taxon>
        <taxon>Verrucomicrobiaceae</taxon>
        <taxon>Luteolibacter</taxon>
    </lineage>
</organism>
<evidence type="ECO:0000256" key="2">
    <source>
        <dbReference type="ARBA" id="ARBA00004651"/>
    </source>
</evidence>
<dbReference type="PANTHER" id="PTHR43221:SF1">
    <property type="entry name" value="PROTEASE HTPX"/>
    <property type="match status" value="1"/>
</dbReference>
<gene>
    <name evidence="14" type="ORF">OJ996_24685</name>
</gene>
<dbReference type="Proteomes" id="UP001165653">
    <property type="component" value="Unassembled WGS sequence"/>
</dbReference>
<feature type="transmembrane region" description="Helical" evidence="12">
    <location>
        <begin position="65"/>
        <end position="89"/>
    </location>
</feature>
<dbReference type="PANTHER" id="PTHR43221">
    <property type="entry name" value="PROTEASE HTPX"/>
    <property type="match status" value="1"/>
</dbReference>
<comment type="cofactor">
    <cofactor evidence="1">
        <name>Zn(2+)</name>
        <dbReference type="ChEBI" id="CHEBI:29105"/>
    </cofactor>
</comment>
<sequence length="616" mass="68995">MTRDTFNSLVAELDRSWSDQPRGLLRETLAWVALGYLVLLAALFMCALLFAVGLYVAVKFHGPTWTFVAAVAALLGSLASVLILGSLWVRFVPPEGITLDEASHPELHRVIRETSRAAGGIHLHQLLLDPELNASAVQNPRLGVFGWYRTYLVIGLPLMEALSPEEFRAVLAHELAHVSGPDGRLRAWLHRTRMTWERIVGQISASRFCPGLSKFFHWFWPRFNSRAFLLSRYHELEADRVSAEAVSAEALASGLRRLAIQASRLDEQIWQPLELAIPGRAELPADVMSRVSSLIRSVPEAAEEERWAAQALGKTTGLLDQHPALSDRLSRLGQGEPLPGPLVPGHSAAAEFLAPEFVASARSRFSAAWLAGALVSRKSLGGSSSAAAEYRAVLESWKRIASLSRIDGLERLQPEIVKLLERRPDHAGALFLRGSHLAEKGQKSSTVFLEKAASDPTLAVKSYETMARYYSRFGDPDAAKLLEARADRHEREMREALIERGSVGKGDSFLPHDLGETELELLREVLATDPAIRRVWLGAREVKHFPRWRHLVLVVEQRWPAFKPVSERMQQQLLARVAERWEVDAFVQPLRYDEGTRPILRALRRQVADSEVYRRR</sequence>
<evidence type="ECO:0000256" key="8">
    <source>
        <dbReference type="ARBA" id="ARBA00022833"/>
    </source>
</evidence>
<dbReference type="Gene3D" id="3.30.2010.10">
    <property type="entry name" value="Metalloproteases ('zincins'), catalytic domain"/>
    <property type="match status" value="1"/>
</dbReference>
<evidence type="ECO:0000256" key="7">
    <source>
        <dbReference type="ARBA" id="ARBA00022801"/>
    </source>
</evidence>
<evidence type="ECO:0000256" key="6">
    <source>
        <dbReference type="ARBA" id="ARBA00022723"/>
    </source>
</evidence>
<keyword evidence="7" id="KW-0378">Hydrolase</keyword>